<keyword evidence="1" id="KW-0732">Signal</keyword>
<keyword evidence="2" id="KW-1064">Adaptive immunity</keyword>
<feature type="domain" description="Immunoglobulin" evidence="6">
    <location>
        <begin position="14"/>
        <end position="119"/>
    </location>
</feature>
<sequence>MHLLLLDWTTDTLTTTLFSLEGSSVTLSYKYSKQATVQDYFFWYRQYPGKPPEFLISHIGTGQQTSDPVSGLSYEISEDKTEMDLQISSAAVTDSAVYYCAVRPTLLEAFFPHSSTQLFTSTRGPHYQVGGALLRSLCSTILSIITAAVKRTILRLNVEHQPVSPLDLNLVVDMEHWLFHAEIIEKSIPLKIQKLQLSDSAVYYCALRPTVTGNTTTLYKNLWSKDNTIFHNIH</sequence>
<dbReference type="InterPro" id="IPR036179">
    <property type="entry name" value="Ig-like_dom_sf"/>
</dbReference>
<dbReference type="Proteomes" id="UP000314980">
    <property type="component" value="Unassembled WGS sequence"/>
</dbReference>
<dbReference type="GO" id="GO:0002250">
    <property type="term" value="P:adaptive immune response"/>
    <property type="evidence" value="ECO:0007669"/>
    <property type="project" value="UniProtKB-KW"/>
</dbReference>
<evidence type="ECO:0000256" key="3">
    <source>
        <dbReference type="ARBA" id="ARBA00023170"/>
    </source>
</evidence>
<dbReference type="GeneTree" id="ENSGT01150000287272"/>
<dbReference type="Pfam" id="PF07686">
    <property type="entry name" value="V-set"/>
    <property type="match status" value="1"/>
</dbReference>
<keyword evidence="8" id="KW-1185">Reference proteome</keyword>
<dbReference type="InterPro" id="IPR013106">
    <property type="entry name" value="Ig_V-set"/>
</dbReference>
<dbReference type="SUPFAM" id="SSF48726">
    <property type="entry name" value="Immunoglobulin"/>
    <property type="match status" value="2"/>
</dbReference>
<dbReference type="InterPro" id="IPR013783">
    <property type="entry name" value="Ig-like_fold"/>
</dbReference>
<dbReference type="InterPro" id="IPR051287">
    <property type="entry name" value="TCR_variable_region"/>
</dbReference>
<dbReference type="AlphaFoldDB" id="A0A4W6C8H9"/>
<dbReference type="SMART" id="SM00409">
    <property type="entry name" value="IG"/>
    <property type="match status" value="2"/>
</dbReference>
<protein>
    <recommendedName>
        <fullName evidence="9">Ig-like domain-containing protein</fullName>
    </recommendedName>
</protein>
<keyword evidence="4" id="KW-0393">Immunoglobulin domain</keyword>
<organism evidence="7 8">
    <name type="scientific">Lates calcarifer</name>
    <name type="common">Barramundi</name>
    <name type="synonym">Holocentrus calcarifer</name>
    <dbReference type="NCBI Taxonomy" id="8187"/>
    <lineage>
        <taxon>Eukaryota</taxon>
        <taxon>Metazoa</taxon>
        <taxon>Chordata</taxon>
        <taxon>Craniata</taxon>
        <taxon>Vertebrata</taxon>
        <taxon>Euteleostomi</taxon>
        <taxon>Actinopterygii</taxon>
        <taxon>Neopterygii</taxon>
        <taxon>Teleostei</taxon>
        <taxon>Neoteleostei</taxon>
        <taxon>Acanthomorphata</taxon>
        <taxon>Carangaria</taxon>
        <taxon>Carangaria incertae sedis</taxon>
        <taxon>Centropomidae</taxon>
        <taxon>Lates</taxon>
    </lineage>
</organism>
<dbReference type="PANTHER" id="PTHR19367">
    <property type="entry name" value="T-CELL RECEPTOR ALPHA CHAIN V REGION"/>
    <property type="match status" value="1"/>
</dbReference>
<evidence type="ECO:0000259" key="6">
    <source>
        <dbReference type="SMART" id="SM00409"/>
    </source>
</evidence>
<evidence type="ECO:0000256" key="1">
    <source>
        <dbReference type="ARBA" id="ARBA00022729"/>
    </source>
</evidence>
<evidence type="ECO:0000259" key="5">
    <source>
        <dbReference type="SMART" id="SM00406"/>
    </source>
</evidence>
<evidence type="ECO:0000256" key="4">
    <source>
        <dbReference type="ARBA" id="ARBA00023319"/>
    </source>
</evidence>
<feature type="domain" description="Immunoglobulin" evidence="6">
    <location>
        <begin position="142"/>
        <end position="221"/>
    </location>
</feature>
<keyword evidence="2" id="KW-0391">Immunity</keyword>
<dbReference type="Ensembl" id="ENSLCAT00010010437.1">
    <property type="protein sequence ID" value="ENSLCAP00010010210.1"/>
    <property type="gene ID" value="ENSLCAG00010004873.1"/>
</dbReference>
<evidence type="ECO:0000313" key="7">
    <source>
        <dbReference type="Ensembl" id="ENSLCAP00010010210.1"/>
    </source>
</evidence>
<accession>A0A4W6C8H9</accession>
<keyword evidence="3" id="KW-0675">Receptor</keyword>
<evidence type="ECO:0000313" key="8">
    <source>
        <dbReference type="Proteomes" id="UP000314980"/>
    </source>
</evidence>
<dbReference type="InParanoid" id="A0A4W6C8H9"/>
<dbReference type="InterPro" id="IPR003599">
    <property type="entry name" value="Ig_sub"/>
</dbReference>
<dbReference type="PANTHER" id="PTHR19367:SF18">
    <property type="entry name" value="T CELL RECEPTOR ALPHA VARIABLE 16"/>
    <property type="match status" value="1"/>
</dbReference>
<name>A0A4W6C8H9_LATCA</name>
<evidence type="ECO:0008006" key="9">
    <source>
        <dbReference type="Google" id="ProtNLM"/>
    </source>
</evidence>
<proteinExistence type="predicted"/>
<feature type="domain" description="Immunoglobulin V-set" evidence="5">
    <location>
        <begin position="24"/>
        <end position="102"/>
    </location>
</feature>
<dbReference type="SMART" id="SM00406">
    <property type="entry name" value="IGv"/>
    <property type="match status" value="1"/>
</dbReference>
<reference evidence="7" key="2">
    <citation type="submission" date="2025-08" db="UniProtKB">
        <authorList>
            <consortium name="Ensembl"/>
        </authorList>
    </citation>
    <scope>IDENTIFICATION</scope>
</reference>
<evidence type="ECO:0000256" key="2">
    <source>
        <dbReference type="ARBA" id="ARBA00023130"/>
    </source>
</evidence>
<reference evidence="8" key="1">
    <citation type="submission" date="2015-09" db="EMBL/GenBank/DDBJ databases">
        <authorList>
            <person name="Sai Rama Sridatta P."/>
        </authorList>
    </citation>
    <scope>NUCLEOTIDE SEQUENCE [LARGE SCALE GENOMIC DNA]</scope>
</reference>
<dbReference type="Gene3D" id="2.60.40.10">
    <property type="entry name" value="Immunoglobulins"/>
    <property type="match status" value="2"/>
</dbReference>
<reference evidence="7" key="3">
    <citation type="submission" date="2025-09" db="UniProtKB">
        <authorList>
            <consortium name="Ensembl"/>
        </authorList>
    </citation>
    <scope>IDENTIFICATION</scope>
</reference>